<keyword evidence="1" id="KW-0479">Metal-binding</keyword>
<feature type="domain" description="EF-hand" evidence="4">
    <location>
        <begin position="116"/>
        <end position="151"/>
    </location>
</feature>
<dbReference type="Pfam" id="PF13499">
    <property type="entry name" value="EF-hand_7"/>
    <property type="match status" value="1"/>
</dbReference>
<organism evidence="5 6">
    <name type="scientific">Ridgeia piscesae</name>
    <name type="common">Tubeworm</name>
    <dbReference type="NCBI Taxonomy" id="27915"/>
    <lineage>
        <taxon>Eukaryota</taxon>
        <taxon>Metazoa</taxon>
        <taxon>Spiralia</taxon>
        <taxon>Lophotrochozoa</taxon>
        <taxon>Annelida</taxon>
        <taxon>Polychaeta</taxon>
        <taxon>Sedentaria</taxon>
        <taxon>Canalipalpata</taxon>
        <taxon>Sabellida</taxon>
        <taxon>Siboglinidae</taxon>
        <taxon>Ridgeia</taxon>
    </lineage>
</organism>
<sequence length="189" mass="22602">KFEIECLLKKFRELTSVKLDRTKFRDILHKDFDMTDDIIMDRVFKAFDRDNDSFVNMEDWVKGLSVFLRGSLEEQMHFCFEVYDLNSDGYISREEMFHMLKTSLVKQTTEEDPDEGIKDLVEITLKKMDFDSDHRVSFKDFEEAVQKEPLLLEAFGQCLPEQYDKTAFEERMFDYDDPNEAHKTNKSRQ</sequence>
<dbReference type="AlphaFoldDB" id="A0AAD9L3U1"/>
<protein>
    <recommendedName>
        <fullName evidence="4">EF-hand domain-containing protein</fullName>
    </recommendedName>
</protein>
<dbReference type="Gene3D" id="1.10.238.10">
    <property type="entry name" value="EF-hand"/>
    <property type="match status" value="1"/>
</dbReference>
<evidence type="ECO:0000259" key="4">
    <source>
        <dbReference type="PROSITE" id="PS50222"/>
    </source>
</evidence>
<dbReference type="EMBL" id="JAODUO010000333">
    <property type="protein sequence ID" value="KAK2182854.1"/>
    <property type="molecule type" value="Genomic_DNA"/>
</dbReference>
<dbReference type="PROSITE" id="PS00018">
    <property type="entry name" value="EF_HAND_1"/>
    <property type="match status" value="2"/>
</dbReference>
<dbReference type="PANTHER" id="PTHR23055">
    <property type="entry name" value="CALCIUM BINDING PROTEINS"/>
    <property type="match status" value="1"/>
</dbReference>
<dbReference type="InterPro" id="IPR011992">
    <property type="entry name" value="EF-hand-dom_pair"/>
</dbReference>
<evidence type="ECO:0000313" key="6">
    <source>
        <dbReference type="Proteomes" id="UP001209878"/>
    </source>
</evidence>
<dbReference type="InterPro" id="IPR028846">
    <property type="entry name" value="Recoverin"/>
</dbReference>
<evidence type="ECO:0000256" key="1">
    <source>
        <dbReference type="ARBA" id="ARBA00022723"/>
    </source>
</evidence>
<dbReference type="GO" id="GO:0005509">
    <property type="term" value="F:calcium ion binding"/>
    <property type="evidence" value="ECO:0007669"/>
    <property type="project" value="InterPro"/>
</dbReference>
<evidence type="ECO:0000313" key="5">
    <source>
        <dbReference type="EMBL" id="KAK2182854.1"/>
    </source>
</evidence>
<dbReference type="Proteomes" id="UP001209878">
    <property type="component" value="Unassembled WGS sequence"/>
</dbReference>
<accession>A0AAD9L3U1</accession>
<comment type="caution">
    <text evidence="5">The sequence shown here is derived from an EMBL/GenBank/DDBJ whole genome shotgun (WGS) entry which is preliminary data.</text>
</comment>
<feature type="domain" description="EF-hand" evidence="4">
    <location>
        <begin position="35"/>
        <end position="70"/>
    </location>
</feature>
<keyword evidence="2" id="KW-0677">Repeat</keyword>
<dbReference type="InterPro" id="IPR018247">
    <property type="entry name" value="EF_Hand_1_Ca_BS"/>
</dbReference>
<dbReference type="PRINTS" id="PR00450">
    <property type="entry name" value="RECOVERIN"/>
</dbReference>
<dbReference type="InterPro" id="IPR002048">
    <property type="entry name" value="EF_hand_dom"/>
</dbReference>
<dbReference type="SUPFAM" id="SSF47473">
    <property type="entry name" value="EF-hand"/>
    <property type="match status" value="1"/>
</dbReference>
<dbReference type="PROSITE" id="PS50222">
    <property type="entry name" value="EF_HAND_2"/>
    <property type="match status" value="3"/>
</dbReference>
<keyword evidence="3" id="KW-0106">Calcium</keyword>
<keyword evidence="6" id="KW-1185">Reference proteome</keyword>
<dbReference type="PANTHER" id="PTHR23055:SF60">
    <property type="entry name" value="CALAXIN"/>
    <property type="match status" value="1"/>
</dbReference>
<proteinExistence type="predicted"/>
<reference evidence="5" key="1">
    <citation type="journal article" date="2023" name="Mol. Biol. Evol.">
        <title>Third-Generation Sequencing Reveals the Adaptive Role of the Epigenome in Three Deep-Sea Polychaetes.</title>
        <authorList>
            <person name="Perez M."/>
            <person name="Aroh O."/>
            <person name="Sun Y."/>
            <person name="Lan Y."/>
            <person name="Juniper S.K."/>
            <person name="Young C.R."/>
            <person name="Angers B."/>
            <person name="Qian P.Y."/>
        </authorList>
    </citation>
    <scope>NUCLEOTIDE SEQUENCE</scope>
    <source>
        <strain evidence="5">R07B-5</strain>
    </source>
</reference>
<feature type="domain" description="EF-hand" evidence="4">
    <location>
        <begin position="71"/>
        <end position="106"/>
    </location>
</feature>
<evidence type="ECO:0000256" key="3">
    <source>
        <dbReference type="ARBA" id="ARBA00022837"/>
    </source>
</evidence>
<evidence type="ECO:0000256" key="2">
    <source>
        <dbReference type="ARBA" id="ARBA00022737"/>
    </source>
</evidence>
<name>A0AAD9L3U1_RIDPI</name>
<feature type="non-terminal residue" evidence="5">
    <location>
        <position position="1"/>
    </location>
</feature>
<dbReference type="SMART" id="SM00054">
    <property type="entry name" value="EFh"/>
    <property type="match status" value="3"/>
</dbReference>
<gene>
    <name evidence="5" type="ORF">NP493_333g02078</name>
</gene>